<dbReference type="GO" id="GO:0005737">
    <property type="term" value="C:cytoplasm"/>
    <property type="evidence" value="ECO:0007669"/>
    <property type="project" value="TreeGrafter"/>
</dbReference>
<dbReference type="PRINTS" id="PR01000">
    <property type="entry name" value="SREBPS2PTASE"/>
</dbReference>
<organism evidence="8">
    <name type="scientific">Candidatus Methanophagaceae archaeon ANME-1 ERB6</name>
    <dbReference type="NCBI Taxonomy" id="2759912"/>
    <lineage>
        <taxon>Archaea</taxon>
        <taxon>Methanobacteriati</taxon>
        <taxon>Methanobacteriota</taxon>
        <taxon>Stenosarchaea group</taxon>
        <taxon>Methanomicrobia</taxon>
        <taxon>Candidatus Methanophagales</taxon>
        <taxon>Candidatus Methanophagaceae</taxon>
    </lineage>
</organism>
<dbReference type="GO" id="GO:0016020">
    <property type="term" value="C:membrane"/>
    <property type="evidence" value="ECO:0007669"/>
    <property type="project" value="InterPro"/>
</dbReference>
<feature type="region of interest" description="Disordered" evidence="5">
    <location>
        <begin position="176"/>
        <end position="201"/>
    </location>
</feature>
<evidence type="ECO:0000256" key="4">
    <source>
        <dbReference type="ARBA" id="ARBA00023136"/>
    </source>
</evidence>
<dbReference type="PANTHER" id="PTHR13325">
    <property type="entry name" value="PROTEASE M50 MEMBRANE-BOUND TRANSCRIPTION FACTOR SITE 2 PROTEASE"/>
    <property type="match status" value="1"/>
</dbReference>
<reference evidence="8" key="1">
    <citation type="submission" date="2020-06" db="EMBL/GenBank/DDBJ databases">
        <title>Unique genomic features of the anaerobic methanotrophic archaea.</title>
        <authorList>
            <person name="Chadwick G.L."/>
            <person name="Skennerton C.T."/>
            <person name="Laso-Perez R."/>
            <person name="Leu A.O."/>
            <person name="Speth D.R."/>
            <person name="Yu H."/>
            <person name="Morgan-Lang C."/>
            <person name="Hatzenpichler R."/>
            <person name="Goudeau D."/>
            <person name="Malmstrom R."/>
            <person name="Brazelton W.J."/>
            <person name="Woyke T."/>
            <person name="Hallam S.J."/>
            <person name="Tyson G.W."/>
            <person name="Wegener G."/>
            <person name="Boetius A."/>
            <person name="Orphan V."/>
        </authorList>
    </citation>
    <scope>NUCLEOTIDE SEQUENCE</scope>
</reference>
<dbReference type="Gene3D" id="2.30.42.10">
    <property type="match status" value="2"/>
</dbReference>
<dbReference type="GO" id="GO:0004222">
    <property type="term" value="F:metalloendopeptidase activity"/>
    <property type="evidence" value="ECO:0007669"/>
    <property type="project" value="InterPro"/>
</dbReference>
<keyword evidence="3 6" id="KW-1133">Transmembrane helix</keyword>
<dbReference type="AlphaFoldDB" id="A0A7G9YSI7"/>
<dbReference type="PANTHER" id="PTHR13325:SF3">
    <property type="entry name" value="MEMBRANE-BOUND TRANSCRIPTION FACTOR SITE-2 PROTEASE"/>
    <property type="match status" value="1"/>
</dbReference>
<feature type="transmembrane region" description="Helical" evidence="6">
    <location>
        <begin position="71"/>
        <end position="95"/>
    </location>
</feature>
<keyword evidence="2 6" id="KW-0812">Transmembrane</keyword>
<dbReference type="EMBL" id="MT631457">
    <property type="protein sequence ID" value="QNO50971.1"/>
    <property type="molecule type" value="Genomic_DNA"/>
</dbReference>
<proteinExistence type="predicted"/>
<feature type="transmembrane region" description="Helical" evidence="6">
    <location>
        <begin position="119"/>
        <end position="142"/>
    </location>
</feature>
<feature type="domain" description="PDZ" evidence="7">
    <location>
        <begin position="230"/>
        <end position="300"/>
    </location>
</feature>
<feature type="transmembrane region" description="Helical" evidence="6">
    <location>
        <begin position="6"/>
        <end position="23"/>
    </location>
</feature>
<sequence>MDSHYLTLTLYVFLIYWFIVSVLNRRGILQRYNVTAYGPILMIRTTRGQKLLEVLSQGARRKTFWRTYADIGTIMVFIAMTFMFVLVLLGAYATFMVQPEPTDLHTPRNLLLIPGLNEFIPLCAWLGFVVALVVHELSHAVLSTVEKIKVKSMGLLVALIPIGAFAEPDSEQLFGEKENGERAVKDREQEPEQEQEKKKKVATARERTRILSAGVTSNFVVALIAFALFFSLLFAIQPVSDKALFVHDVVAGSTAEKAGLEPGMFITRVDGSKVTNGSVEVMNRAIEERKGINFGVLNKRGKETEIMVEGGYESEGVRVVKIMEGFPADNAGIEAGMSIIKMDDVNISGYVDFQNFMNHTAPGQQVEVRTKEKDFLLELGISEDNDKGLLGVFLAQNNPLGMCVGEFPTKGYLEYLRSIPSSLTSFSTKGWLWLTMLPFLPFPAGFSSFNPLLSQLYEPAGAVSFLGTGVFFIADALFWTGWINFWVGLFNCLPAIPLDGGYVFREMLNPVLGIGIKDEKKKERISKAITATIALFVASAIVFTLVGPYLL</sequence>
<dbReference type="SUPFAM" id="SSF50156">
    <property type="entry name" value="PDZ domain-like"/>
    <property type="match status" value="2"/>
</dbReference>
<feature type="transmembrane region" description="Helical" evidence="6">
    <location>
        <begin position="210"/>
        <end position="236"/>
    </location>
</feature>
<dbReference type="InterPro" id="IPR036034">
    <property type="entry name" value="PDZ_sf"/>
</dbReference>
<evidence type="ECO:0000256" key="1">
    <source>
        <dbReference type="ARBA" id="ARBA00004127"/>
    </source>
</evidence>
<evidence type="ECO:0000256" key="2">
    <source>
        <dbReference type="ARBA" id="ARBA00022692"/>
    </source>
</evidence>
<comment type="subcellular location">
    <subcellularLocation>
        <location evidence="1">Endomembrane system</location>
        <topology evidence="1">Multi-pass membrane protein</topology>
    </subcellularLocation>
</comment>
<evidence type="ECO:0000313" key="8">
    <source>
        <dbReference type="EMBL" id="QNO50971.1"/>
    </source>
</evidence>
<feature type="transmembrane region" description="Helical" evidence="6">
    <location>
        <begin position="485"/>
        <end position="504"/>
    </location>
</feature>
<feature type="transmembrane region" description="Helical" evidence="6">
    <location>
        <begin position="431"/>
        <end position="453"/>
    </location>
</feature>
<name>A0A7G9YSI7_9EURY</name>
<gene>
    <name evidence="8" type="ORF">LCGFKGIO_00004</name>
</gene>
<evidence type="ECO:0000256" key="6">
    <source>
        <dbReference type="SAM" id="Phobius"/>
    </source>
</evidence>
<dbReference type="InterPro" id="IPR001478">
    <property type="entry name" value="PDZ"/>
</dbReference>
<evidence type="ECO:0000259" key="7">
    <source>
        <dbReference type="SMART" id="SM00228"/>
    </source>
</evidence>
<dbReference type="SMART" id="SM00228">
    <property type="entry name" value="PDZ"/>
    <property type="match status" value="2"/>
</dbReference>
<dbReference type="Pfam" id="PF02163">
    <property type="entry name" value="Peptidase_M50"/>
    <property type="match status" value="1"/>
</dbReference>
<evidence type="ECO:0000256" key="3">
    <source>
        <dbReference type="ARBA" id="ARBA00022989"/>
    </source>
</evidence>
<keyword evidence="4 6" id="KW-0472">Membrane</keyword>
<evidence type="ECO:0000256" key="5">
    <source>
        <dbReference type="SAM" id="MobiDB-lite"/>
    </source>
</evidence>
<feature type="transmembrane region" description="Helical" evidence="6">
    <location>
        <begin position="525"/>
        <end position="550"/>
    </location>
</feature>
<protein>
    <recommendedName>
        <fullName evidence="7">PDZ domain-containing protein</fullName>
    </recommendedName>
</protein>
<dbReference type="CDD" id="cd06159">
    <property type="entry name" value="S2P-M50_PDZ_Arch"/>
    <property type="match status" value="1"/>
</dbReference>
<dbReference type="InterPro" id="IPR001193">
    <property type="entry name" value="MBTPS2"/>
</dbReference>
<dbReference type="InterPro" id="IPR008915">
    <property type="entry name" value="Peptidase_M50"/>
</dbReference>
<feature type="domain" description="PDZ" evidence="7">
    <location>
        <begin position="302"/>
        <end position="374"/>
    </location>
</feature>
<feature type="transmembrane region" description="Helical" evidence="6">
    <location>
        <begin position="460"/>
        <end position="479"/>
    </location>
</feature>
<dbReference type="GO" id="GO:0031293">
    <property type="term" value="P:membrane protein intracellular domain proteolysis"/>
    <property type="evidence" value="ECO:0007669"/>
    <property type="project" value="TreeGrafter"/>
</dbReference>
<accession>A0A7G9YSI7</accession>
<dbReference type="GO" id="GO:0012505">
    <property type="term" value="C:endomembrane system"/>
    <property type="evidence" value="ECO:0007669"/>
    <property type="project" value="UniProtKB-SubCell"/>
</dbReference>